<keyword evidence="2" id="KW-1185">Reference proteome</keyword>
<gene>
    <name evidence="1" type="ORF">IE53DRAFT_309305</name>
</gene>
<keyword evidence="1" id="KW-0560">Oxidoreductase</keyword>
<keyword evidence="1" id="KW-0223">Dioxygenase</keyword>
<dbReference type="EMBL" id="KZ819703">
    <property type="protein sequence ID" value="PWN53931.1"/>
    <property type="molecule type" value="Genomic_DNA"/>
</dbReference>
<dbReference type="Proteomes" id="UP000245626">
    <property type="component" value="Unassembled WGS sequence"/>
</dbReference>
<evidence type="ECO:0000313" key="2">
    <source>
        <dbReference type="Proteomes" id="UP000245626"/>
    </source>
</evidence>
<protein>
    <submittedName>
        <fullName evidence="1">Intradiol ring-cleavage dioxygenase</fullName>
    </submittedName>
</protein>
<organism evidence="1 2">
    <name type="scientific">Violaceomyces palustris</name>
    <dbReference type="NCBI Taxonomy" id="1673888"/>
    <lineage>
        <taxon>Eukaryota</taxon>
        <taxon>Fungi</taxon>
        <taxon>Dikarya</taxon>
        <taxon>Basidiomycota</taxon>
        <taxon>Ustilaginomycotina</taxon>
        <taxon>Ustilaginomycetes</taxon>
        <taxon>Violaceomycetales</taxon>
        <taxon>Violaceomycetaceae</taxon>
        <taxon>Violaceomyces</taxon>
    </lineage>
</organism>
<accession>A0ACD0P7A5</accession>
<name>A0ACD0P7A5_9BASI</name>
<reference evidence="1 2" key="1">
    <citation type="journal article" date="2018" name="Mol. Biol. Evol.">
        <title>Broad Genomic Sampling Reveals a Smut Pathogenic Ancestry of the Fungal Clade Ustilaginomycotina.</title>
        <authorList>
            <person name="Kijpornyongpan T."/>
            <person name="Mondo S.J."/>
            <person name="Barry K."/>
            <person name="Sandor L."/>
            <person name="Lee J."/>
            <person name="Lipzen A."/>
            <person name="Pangilinan J."/>
            <person name="LaButti K."/>
            <person name="Hainaut M."/>
            <person name="Henrissat B."/>
            <person name="Grigoriev I.V."/>
            <person name="Spatafora J.W."/>
            <person name="Aime M.C."/>
        </authorList>
    </citation>
    <scope>NUCLEOTIDE SEQUENCE [LARGE SCALE GENOMIC DNA]</scope>
    <source>
        <strain evidence="1 2">SA 807</strain>
    </source>
</reference>
<evidence type="ECO:0000313" key="1">
    <source>
        <dbReference type="EMBL" id="PWN53931.1"/>
    </source>
</evidence>
<proteinExistence type="predicted"/>
<sequence>MHSIVDNISPPFQSEIPRFPIDIDYKTITEVVNQYNSGAGDERLKFVISRLVQHLHDFAREVSLTSEEWMEGIRFLTWVGQISSDIRQEFILLSDVMGLSTLVDSMNNVKPDNATQATVLGPFFTDDARQVEVGDSIVSDRNMQVGDPMFVTGRILDTDGRPIPKARIETWETDPTGHYDNQYPDRKEPDCRGRLFSAADGSYSYRAIRPVAYPIPSDGPVGMLLKKLGRHVYRPAHLHMMIEAEGYETLVTALYPEGDEYLYSDAVFGVKSKLVCSLKTITDEERVRDLGFKKGPVQLLEWDFVLVTKEQAKREREKVVQYLSSKPSS</sequence>